<dbReference type="AlphaFoldDB" id="A0A8E2E022"/>
<dbReference type="Proteomes" id="UP000250266">
    <property type="component" value="Unassembled WGS sequence"/>
</dbReference>
<evidence type="ECO:0000313" key="3">
    <source>
        <dbReference type="Proteomes" id="UP000250266"/>
    </source>
</evidence>
<dbReference type="InterPro" id="IPR050426">
    <property type="entry name" value="Glycosyltransferase_28"/>
</dbReference>
<dbReference type="Pfam" id="PF03033">
    <property type="entry name" value="Glyco_transf_28"/>
    <property type="match status" value="1"/>
</dbReference>
<protein>
    <submittedName>
        <fullName evidence="2">Glycosyltransferase family 1 protein</fullName>
    </submittedName>
</protein>
<dbReference type="PANTHER" id="PTHR48050:SF13">
    <property type="entry name" value="STEROL 3-BETA-GLUCOSYLTRANSFERASE UGT80A2"/>
    <property type="match status" value="1"/>
</dbReference>
<dbReference type="Gene3D" id="3.40.50.2000">
    <property type="entry name" value="Glycogen Phosphorylase B"/>
    <property type="match status" value="1"/>
</dbReference>
<dbReference type="EMBL" id="KV745403">
    <property type="protein sequence ID" value="OCK74847.1"/>
    <property type="molecule type" value="Genomic_DNA"/>
</dbReference>
<reference evidence="2 3" key="1">
    <citation type="journal article" date="2016" name="Nat. Commun.">
        <title>Ectomycorrhizal ecology is imprinted in the genome of the dominant symbiotic fungus Cenococcum geophilum.</title>
        <authorList>
            <consortium name="DOE Joint Genome Institute"/>
            <person name="Peter M."/>
            <person name="Kohler A."/>
            <person name="Ohm R.A."/>
            <person name="Kuo A."/>
            <person name="Krutzmann J."/>
            <person name="Morin E."/>
            <person name="Arend M."/>
            <person name="Barry K.W."/>
            <person name="Binder M."/>
            <person name="Choi C."/>
            <person name="Clum A."/>
            <person name="Copeland A."/>
            <person name="Grisel N."/>
            <person name="Haridas S."/>
            <person name="Kipfer T."/>
            <person name="LaButti K."/>
            <person name="Lindquist E."/>
            <person name="Lipzen A."/>
            <person name="Maire R."/>
            <person name="Meier B."/>
            <person name="Mihaltcheva S."/>
            <person name="Molinier V."/>
            <person name="Murat C."/>
            <person name="Poggeler S."/>
            <person name="Quandt C.A."/>
            <person name="Sperisen C."/>
            <person name="Tritt A."/>
            <person name="Tisserant E."/>
            <person name="Crous P.W."/>
            <person name="Henrissat B."/>
            <person name="Nehls U."/>
            <person name="Egli S."/>
            <person name="Spatafora J.W."/>
            <person name="Grigoriev I.V."/>
            <person name="Martin F.M."/>
        </authorList>
    </citation>
    <scope>NUCLEOTIDE SEQUENCE [LARGE SCALE GENOMIC DNA]</scope>
    <source>
        <strain evidence="2 3">CBS 459.81</strain>
    </source>
</reference>
<dbReference type="PANTHER" id="PTHR48050">
    <property type="entry name" value="STEROL 3-BETA-GLUCOSYLTRANSFERASE"/>
    <property type="match status" value="1"/>
</dbReference>
<keyword evidence="2" id="KW-0808">Transferase</keyword>
<keyword evidence="3" id="KW-1185">Reference proteome</keyword>
<proteinExistence type="predicted"/>
<dbReference type="GO" id="GO:0016758">
    <property type="term" value="F:hexosyltransferase activity"/>
    <property type="evidence" value="ECO:0007669"/>
    <property type="project" value="InterPro"/>
</dbReference>
<evidence type="ECO:0000259" key="1">
    <source>
        <dbReference type="Pfam" id="PF03033"/>
    </source>
</evidence>
<feature type="domain" description="Glycosyltransferase family 28 N-terminal" evidence="1">
    <location>
        <begin position="13"/>
        <end position="85"/>
    </location>
</feature>
<evidence type="ECO:0000313" key="2">
    <source>
        <dbReference type="EMBL" id="OCK74847.1"/>
    </source>
</evidence>
<name>A0A8E2E022_9PEZI</name>
<sequence>MAVNASAIPRLHVALQVVGSRGDVQLLISLGKVLKHKYGHRVRVATHPSFRTLAEDNGFEFFNAGGDLQKLMAYMVKNPALIPKKKTLFTDEIAKERDLGIMNGCWQSCFQSGDGTSPSNIAESKQSPFIAIAIIANPPKLRAHVVERLGIPLHLMFT</sequence>
<dbReference type="OrthoDB" id="5835829at2759"/>
<dbReference type="SUPFAM" id="SSF53756">
    <property type="entry name" value="UDP-Glycosyltransferase/glycogen phosphorylase"/>
    <property type="match status" value="1"/>
</dbReference>
<accession>A0A8E2E022</accession>
<organism evidence="2 3">
    <name type="scientific">Lepidopterella palustris CBS 459.81</name>
    <dbReference type="NCBI Taxonomy" id="1314670"/>
    <lineage>
        <taxon>Eukaryota</taxon>
        <taxon>Fungi</taxon>
        <taxon>Dikarya</taxon>
        <taxon>Ascomycota</taxon>
        <taxon>Pezizomycotina</taxon>
        <taxon>Dothideomycetes</taxon>
        <taxon>Pleosporomycetidae</taxon>
        <taxon>Mytilinidiales</taxon>
        <taxon>Argynnaceae</taxon>
        <taxon>Lepidopterella</taxon>
    </lineage>
</organism>
<dbReference type="InterPro" id="IPR004276">
    <property type="entry name" value="GlycoTrans_28_N"/>
</dbReference>
<dbReference type="GO" id="GO:0005975">
    <property type="term" value="P:carbohydrate metabolic process"/>
    <property type="evidence" value="ECO:0007669"/>
    <property type="project" value="InterPro"/>
</dbReference>
<gene>
    <name evidence="2" type="ORF">K432DRAFT_409519</name>
</gene>